<organism evidence="1">
    <name type="scientific">marine metagenome</name>
    <dbReference type="NCBI Taxonomy" id="408172"/>
    <lineage>
        <taxon>unclassified sequences</taxon>
        <taxon>metagenomes</taxon>
        <taxon>ecological metagenomes</taxon>
    </lineage>
</organism>
<proteinExistence type="predicted"/>
<gene>
    <name evidence="1" type="ORF">METZ01_LOCUS292925</name>
</gene>
<protein>
    <submittedName>
        <fullName evidence="1">Uncharacterized protein</fullName>
    </submittedName>
</protein>
<accession>A0A382LYV7</accession>
<dbReference type="EMBL" id="UINC01089191">
    <property type="protein sequence ID" value="SVC40071.1"/>
    <property type="molecule type" value="Genomic_DNA"/>
</dbReference>
<name>A0A382LYV7_9ZZZZ</name>
<sequence length="83" mass="9786">MVENLSPASHASPVTVSWNLTDDVMEEVIITLIEWDDDTGHRHYTGDELWEMDYELSEDILSYIQNEFLESEDFWMSKSGYDY</sequence>
<dbReference type="AlphaFoldDB" id="A0A382LYV7"/>
<reference evidence="1" key="1">
    <citation type="submission" date="2018-05" db="EMBL/GenBank/DDBJ databases">
        <authorList>
            <person name="Lanie J.A."/>
            <person name="Ng W.-L."/>
            <person name="Kazmierczak K.M."/>
            <person name="Andrzejewski T.M."/>
            <person name="Davidsen T.M."/>
            <person name="Wayne K.J."/>
            <person name="Tettelin H."/>
            <person name="Glass J.I."/>
            <person name="Rusch D."/>
            <person name="Podicherti R."/>
            <person name="Tsui H.-C.T."/>
            <person name="Winkler M.E."/>
        </authorList>
    </citation>
    <scope>NUCLEOTIDE SEQUENCE</scope>
</reference>
<evidence type="ECO:0000313" key="1">
    <source>
        <dbReference type="EMBL" id="SVC40071.1"/>
    </source>
</evidence>